<name>A0A1G4B9B3_9PEZI</name>
<proteinExistence type="predicted"/>
<evidence type="ECO:0000256" key="1">
    <source>
        <dbReference type="SAM" id="MobiDB-lite"/>
    </source>
</evidence>
<dbReference type="EMBL" id="MJBS01000051">
    <property type="protein sequence ID" value="OHE98007.1"/>
    <property type="molecule type" value="Genomic_DNA"/>
</dbReference>
<feature type="compositionally biased region" description="Polar residues" evidence="1">
    <location>
        <begin position="278"/>
        <end position="299"/>
    </location>
</feature>
<accession>A0A1G4B9B3</accession>
<protein>
    <submittedName>
        <fullName evidence="2">Uncharacterized protein</fullName>
    </submittedName>
</protein>
<comment type="caution">
    <text evidence="2">The sequence shown here is derived from an EMBL/GenBank/DDBJ whole genome shotgun (WGS) entry which is preliminary data.</text>
</comment>
<sequence length="395" mass="42899">MRGNLLKSGASDKLFQGRRRPLTRAESPPILPRTLFKRTAVIPSIYNLNPPNPPTNRNIDCRSAGHPISTGPSQANGGRSSAQASLVQETRLESTTSTNLRNTDPSTADNFDKFSFEIRPQGVTSGGTLLKTAYDSFCPGTLLASSTAQKLNLRRIPGQPGKPYAAWTPAGYIEIEEFVRVHAEVPGLDIKLGDYNFGIVPDNVLQHWGSEILVGSKPFERLVTDDGLSTEIHNALQHIVNRQRPLIAVESALSVTNYEQGSQLGDAAPGSGIEDFGGNSSFHPTSSEDNASEFSTRLTYPSSGPPLLGHLNLLDSSTSNAFETMATTTQGQTPFGYRETSNMAAWTPNEFYTWPTSDVPSRLHELQLPHFMGQVPLEETANSNVYQDPHCGSEG</sequence>
<dbReference type="Proteomes" id="UP000176998">
    <property type="component" value="Unassembled WGS sequence"/>
</dbReference>
<feature type="region of interest" description="Disordered" evidence="1">
    <location>
        <begin position="1"/>
        <end position="31"/>
    </location>
</feature>
<evidence type="ECO:0000313" key="2">
    <source>
        <dbReference type="EMBL" id="OHE98007.1"/>
    </source>
</evidence>
<dbReference type="AlphaFoldDB" id="A0A1G4B9B3"/>
<keyword evidence="3" id="KW-1185">Reference proteome</keyword>
<organism evidence="2 3">
    <name type="scientific">Colletotrichum orchidophilum</name>
    <dbReference type="NCBI Taxonomy" id="1209926"/>
    <lineage>
        <taxon>Eukaryota</taxon>
        <taxon>Fungi</taxon>
        <taxon>Dikarya</taxon>
        <taxon>Ascomycota</taxon>
        <taxon>Pezizomycotina</taxon>
        <taxon>Sordariomycetes</taxon>
        <taxon>Hypocreomycetidae</taxon>
        <taxon>Glomerellales</taxon>
        <taxon>Glomerellaceae</taxon>
        <taxon>Colletotrichum</taxon>
    </lineage>
</organism>
<dbReference type="GeneID" id="34559825"/>
<feature type="region of interest" description="Disordered" evidence="1">
    <location>
        <begin position="46"/>
        <end position="108"/>
    </location>
</feature>
<feature type="compositionally biased region" description="Polar residues" evidence="1">
    <location>
        <begin position="70"/>
        <end position="108"/>
    </location>
</feature>
<dbReference type="RefSeq" id="XP_022475159.1">
    <property type="nucleotide sequence ID" value="XM_022618315.1"/>
</dbReference>
<reference evidence="2 3" key="1">
    <citation type="submission" date="2016-09" db="EMBL/GenBank/DDBJ databases">
        <authorList>
            <person name="Capua I."/>
            <person name="De Benedictis P."/>
            <person name="Joannis T."/>
            <person name="Lombin L.H."/>
            <person name="Cattoli G."/>
        </authorList>
    </citation>
    <scope>NUCLEOTIDE SEQUENCE [LARGE SCALE GENOMIC DNA]</scope>
    <source>
        <strain evidence="2 3">IMI 309357</strain>
    </source>
</reference>
<evidence type="ECO:0000313" key="3">
    <source>
        <dbReference type="Proteomes" id="UP000176998"/>
    </source>
</evidence>
<feature type="region of interest" description="Disordered" evidence="1">
    <location>
        <begin position="263"/>
        <end position="299"/>
    </location>
</feature>
<gene>
    <name evidence="2" type="ORF">CORC01_06676</name>
</gene>